<name>A0A8S5TF78_9CAUD</name>
<evidence type="ECO:0000313" key="1">
    <source>
        <dbReference type="EMBL" id="DAF61918.1"/>
    </source>
</evidence>
<proteinExistence type="predicted"/>
<sequence>MYDRKEINNLFICNMMTYSTRKVLYEKIQVDATVRDLHSLNLARDDVSKGNL</sequence>
<accession>A0A8S5TF78</accession>
<protein>
    <submittedName>
        <fullName evidence="1">Uncharacterized protein</fullName>
    </submittedName>
</protein>
<reference evidence="1" key="1">
    <citation type="journal article" date="2021" name="Proc. Natl. Acad. Sci. U.S.A.">
        <title>A Catalog of Tens of Thousands of Viruses from Human Metagenomes Reveals Hidden Associations with Chronic Diseases.</title>
        <authorList>
            <person name="Tisza M.J."/>
            <person name="Buck C.B."/>
        </authorList>
    </citation>
    <scope>NUCLEOTIDE SEQUENCE</scope>
    <source>
        <strain evidence="1">CtP0x5</strain>
    </source>
</reference>
<dbReference type="EMBL" id="BK032818">
    <property type="protein sequence ID" value="DAF61918.1"/>
    <property type="molecule type" value="Genomic_DNA"/>
</dbReference>
<organism evidence="1">
    <name type="scientific">Siphoviridae sp. ctP0x5</name>
    <dbReference type="NCBI Taxonomy" id="2827863"/>
    <lineage>
        <taxon>Viruses</taxon>
        <taxon>Duplodnaviria</taxon>
        <taxon>Heunggongvirae</taxon>
        <taxon>Uroviricota</taxon>
        <taxon>Caudoviricetes</taxon>
    </lineage>
</organism>